<dbReference type="RefSeq" id="YP_009610234.1">
    <property type="nucleotide sequence ID" value="NC_042002.1"/>
</dbReference>
<accession>A0A222ZFN5</accession>
<evidence type="ECO:0000256" key="1">
    <source>
        <dbReference type="SAM" id="MobiDB-lite"/>
    </source>
</evidence>
<dbReference type="Proteomes" id="UP000223767">
    <property type="component" value="Segment"/>
</dbReference>
<evidence type="ECO:0000313" key="2">
    <source>
        <dbReference type="EMBL" id="ASR83185.1"/>
    </source>
</evidence>
<dbReference type="KEGG" id="vg:40086330"/>
<gene>
    <name evidence="2" type="primary">15</name>
    <name evidence="2" type="ORF">SEA_ABIDATRO_15</name>
</gene>
<proteinExistence type="predicted"/>
<protein>
    <submittedName>
        <fullName evidence="2">Tail assembly chaperone</fullName>
    </submittedName>
</protein>
<dbReference type="EMBL" id="MF140397">
    <property type="protein sequence ID" value="ASR83185.1"/>
    <property type="molecule type" value="Genomic_DNA"/>
</dbReference>
<organism evidence="2 3">
    <name type="scientific">Arthrobacter phage Abidatro</name>
    <dbReference type="NCBI Taxonomy" id="2015853"/>
    <lineage>
        <taxon>Viruses</taxon>
        <taxon>Duplodnaviria</taxon>
        <taxon>Heunggongvirae</taxon>
        <taxon>Uroviricota</taxon>
        <taxon>Caudoviricetes</taxon>
        <taxon>Galaxyvirus</taxon>
        <taxon>Galaxyvirus abidatro</taxon>
    </lineage>
</organism>
<dbReference type="OrthoDB" id="15545at10239"/>
<name>A0A222ZFN5_9CAUD</name>
<sequence length="242" mass="26245">MTFEVPASKASIKQNQFEFKIPGERKGRTLPKMEFLPLGIRNRMAQAAKPLQAAEEAGRKPSDDELEAMGQVQLDLLERYSPGVTDALDEEQLSALLVAWQEASGISVGGIASLCLLLENEEQAEAIEYDLLVMGRRLGDLGTPALSWRDLQVVVRQAGPGSALARALDPEMDAWTSGAVVPWLLATVVDLLAGANWQRAGKKSAPKPKPIPRPGSKSEGTRYGSKPIPVADFDDWWNNQGG</sequence>
<evidence type="ECO:0000313" key="3">
    <source>
        <dbReference type="Proteomes" id="UP000223767"/>
    </source>
</evidence>
<reference evidence="2 3" key="1">
    <citation type="submission" date="2017-05" db="EMBL/GenBank/DDBJ databases">
        <authorList>
            <person name="Abboud M."/>
            <person name="Acosta Y."/>
            <person name="Adams S."/>
            <person name="Aguirre J."/>
            <person name="Ahmadi O."/>
            <person name="Arena A."/>
            <person name="Bacatan J."/>
            <person name="Barua M."/>
            <person name="Basualdo M."/>
            <person name="Bidas A."/>
            <person name="Charles M."/>
            <person name="Crespo D."/>
            <person name="Dahduli S."/>
            <person name="Darwiche R."/>
            <person name="De V.F."/>
            <person name="Demetrio M."/>
            <person name="Doyles K."/>
            <person name="Elias T."/>
            <person name="Feghali T."/>
            <person name="Fleetwood D."/>
            <person name="Grant K."/>
            <person name="Grinberg M."/>
            <person name="Haddabeh W."/>
            <person name="Hamwi G."/>
            <person name="Hanf T."/>
            <person name="Hussain A."/>
            <person name="Jennis A."/>
            <person name="Kang K."/>
            <person name="Khalique A."/>
            <person name="Majkut N."/>
            <person name="Minto B."/>
            <person name="Monsen-Collar K."/>
            <person name="Mubarka N."/>
            <person name="Nasser G."/>
            <person name="Navarro C."/>
            <person name="Oleksy A."/>
            <person name="Patel N."/>
            <person name="Rana M."/>
            <person name="Sanchez D."/>
            <person name="Santrich A."/>
            <person name="Sarpong L."/>
            <person name="Sato-Balagot R."/>
            <person name="Singh R."/>
            <person name="Tiozon A."/>
            <person name="Tolentino-Uri K."/>
            <person name="Toyosi O."/>
            <person name="Vasquez K."/>
            <person name="Wright D."/>
            <person name="Zangeneh M."/>
            <person name="Stoner T.H."/>
            <person name="Garlena R.A."/>
            <person name="Russell D.A."/>
            <person name="Pope W.H."/>
            <person name="Jacobs-Sera D."/>
            <person name="Hatfull G.F."/>
        </authorList>
    </citation>
    <scope>NUCLEOTIDE SEQUENCE [LARGE SCALE GENOMIC DNA]</scope>
</reference>
<feature type="region of interest" description="Disordered" evidence="1">
    <location>
        <begin position="199"/>
        <end position="242"/>
    </location>
</feature>
<keyword evidence="3" id="KW-1185">Reference proteome</keyword>
<dbReference type="GeneID" id="40086330"/>